<dbReference type="OrthoDB" id="5340910at2759"/>
<comment type="caution">
    <text evidence="3">The sequence shown here is derived from an EMBL/GenBank/DDBJ whole genome shotgun (WGS) entry which is preliminary data.</text>
</comment>
<proteinExistence type="predicted"/>
<feature type="compositionally biased region" description="Basic residues" evidence="1">
    <location>
        <begin position="107"/>
        <end position="116"/>
    </location>
</feature>
<protein>
    <recommendedName>
        <fullName evidence="5">SH3 domain-containing protein</fullName>
    </recommendedName>
</protein>
<sequence>SGYNHGASPPPLETILPSIPSSSPQVASAPTSSSTSESLSAPSAEPTTGSGTSNNNTAADPASGASTRRNSLPSGAMIGIVIAGIFLIAGIAIFVIRRRYVQRRQKLRKGWARSKGSRLSGSYEPKSASASNTSLTSDQDQTTTTTMLATDSPRRTGPRPLSLAEAQQTPFALPAPPASYGNESFGSVSQTSGNNASGVVKSKQASSKKSSSLIYGPPTSWTSFSKSNATVTVTSTFITTLPDELAITTGEALRVLAEYDDGWALCLNSEGGAGDGPEGMFGWEV</sequence>
<dbReference type="SUPFAM" id="SSF50044">
    <property type="entry name" value="SH3-domain"/>
    <property type="match status" value="1"/>
</dbReference>
<evidence type="ECO:0008006" key="5">
    <source>
        <dbReference type="Google" id="ProtNLM"/>
    </source>
</evidence>
<dbReference type="STRING" id="2316362.A0A4Q2CZX0"/>
<feature type="region of interest" description="Disordered" evidence="1">
    <location>
        <begin position="182"/>
        <end position="212"/>
    </location>
</feature>
<dbReference type="InterPro" id="IPR036028">
    <property type="entry name" value="SH3-like_dom_sf"/>
</dbReference>
<keyword evidence="2" id="KW-0812">Transmembrane</keyword>
<keyword evidence="4" id="KW-1185">Reference proteome</keyword>
<evidence type="ECO:0000256" key="2">
    <source>
        <dbReference type="SAM" id="Phobius"/>
    </source>
</evidence>
<reference evidence="3 4" key="1">
    <citation type="submission" date="2019-01" db="EMBL/GenBank/DDBJ databases">
        <title>Draft genome sequence of Psathyrella aberdarensis IHI B618.</title>
        <authorList>
            <person name="Buettner E."/>
            <person name="Kellner H."/>
        </authorList>
    </citation>
    <scope>NUCLEOTIDE SEQUENCE [LARGE SCALE GENOMIC DNA]</scope>
    <source>
        <strain evidence="3 4">IHI B618</strain>
    </source>
</reference>
<feature type="compositionally biased region" description="Polar residues" evidence="1">
    <location>
        <begin position="182"/>
        <end position="195"/>
    </location>
</feature>
<dbReference type="EMBL" id="SDEE01001944">
    <property type="protein sequence ID" value="RXW11405.1"/>
    <property type="molecule type" value="Genomic_DNA"/>
</dbReference>
<feature type="non-terminal residue" evidence="3">
    <location>
        <position position="1"/>
    </location>
</feature>
<evidence type="ECO:0000256" key="1">
    <source>
        <dbReference type="SAM" id="MobiDB-lite"/>
    </source>
</evidence>
<feature type="region of interest" description="Disordered" evidence="1">
    <location>
        <begin position="107"/>
        <end position="160"/>
    </location>
</feature>
<name>A0A4Q2CZX0_9AGAR</name>
<keyword evidence="2" id="KW-0472">Membrane</keyword>
<keyword evidence="2" id="KW-1133">Transmembrane helix</keyword>
<gene>
    <name evidence="3" type="ORF">EST38_g14450</name>
</gene>
<dbReference type="AlphaFoldDB" id="A0A4Q2CZX0"/>
<feature type="region of interest" description="Disordered" evidence="1">
    <location>
        <begin position="1"/>
        <end position="70"/>
    </location>
</feature>
<feature type="transmembrane region" description="Helical" evidence="2">
    <location>
        <begin position="76"/>
        <end position="96"/>
    </location>
</feature>
<dbReference type="Proteomes" id="UP000290288">
    <property type="component" value="Unassembled WGS sequence"/>
</dbReference>
<organism evidence="3 4">
    <name type="scientific">Candolleomyces aberdarensis</name>
    <dbReference type="NCBI Taxonomy" id="2316362"/>
    <lineage>
        <taxon>Eukaryota</taxon>
        <taxon>Fungi</taxon>
        <taxon>Dikarya</taxon>
        <taxon>Basidiomycota</taxon>
        <taxon>Agaricomycotina</taxon>
        <taxon>Agaricomycetes</taxon>
        <taxon>Agaricomycetidae</taxon>
        <taxon>Agaricales</taxon>
        <taxon>Agaricineae</taxon>
        <taxon>Psathyrellaceae</taxon>
        <taxon>Candolleomyces</taxon>
    </lineage>
</organism>
<feature type="compositionally biased region" description="Low complexity" evidence="1">
    <location>
        <begin position="133"/>
        <end position="151"/>
    </location>
</feature>
<evidence type="ECO:0000313" key="4">
    <source>
        <dbReference type="Proteomes" id="UP000290288"/>
    </source>
</evidence>
<evidence type="ECO:0000313" key="3">
    <source>
        <dbReference type="EMBL" id="RXW11405.1"/>
    </source>
</evidence>
<accession>A0A4Q2CZX0</accession>
<feature type="compositionally biased region" description="Low complexity" evidence="1">
    <location>
        <begin position="196"/>
        <end position="212"/>
    </location>
</feature>
<feature type="compositionally biased region" description="Low complexity" evidence="1">
    <location>
        <begin position="17"/>
        <end position="57"/>
    </location>
</feature>